<evidence type="ECO:0000313" key="7">
    <source>
        <dbReference type="Proteomes" id="UP001153069"/>
    </source>
</evidence>
<dbReference type="EMBL" id="CAICTM010000450">
    <property type="protein sequence ID" value="CAB9510754.1"/>
    <property type="molecule type" value="Genomic_DNA"/>
</dbReference>
<dbReference type="AlphaFoldDB" id="A0A9N8E2Z1"/>
<dbReference type="OrthoDB" id="184416at2759"/>
<feature type="compositionally biased region" description="Polar residues" evidence="5">
    <location>
        <begin position="580"/>
        <end position="591"/>
    </location>
</feature>
<comment type="similarity">
    <text evidence="1">Belongs to the FMO family.</text>
</comment>
<dbReference type="InterPro" id="IPR050346">
    <property type="entry name" value="FMO-like"/>
</dbReference>
<evidence type="ECO:0000256" key="3">
    <source>
        <dbReference type="ARBA" id="ARBA00022827"/>
    </source>
</evidence>
<evidence type="ECO:0000256" key="5">
    <source>
        <dbReference type="SAM" id="MobiDB-lite"/>
    </source>
</evidence>
<dbReference type="Proteomes" id="UP001153069">
    <property type="component" value="Unassembled WGS sequence"/>
</dbReference>
<dbReference type="PROSITE" id="PS51257">
    <property type="entry name" value="PROKAR_LIPOPROTEIN"/>
    <property type="match status" value="1"/>
</dbReference>
<name>A0A9N8E2Z1_9STRA</name>
<gene>
    <name evidence="6" type="ORF">SEMRO_451_G145680.1</name>
</gene>
<dbReference type="GO" id="GO:0050661">
    <property type="term" value="F:NADP binding"/>
    <property type="evidence" value="ECO:0007669"/>
    <property type="project" value="InterPro"/>
</dbReference>
<feature type="compositionally biased region" description="Polar residues" evidence="5">
    <location>
        <begin position="609"/>
        <end position="621"/>
    </location>
</feature>
<dbReference type="InterPro" id="IPR020946">
    <property type="entry name" value="Flavin_mOase-like"/>
</dbReference>
<keyword evidence="6" id="KW-0503">Monooxygenase</keyword>
<keyword evidence="2" id="KW-0285">Flavoprotein</keyword>
<evidence type="ECO:0000313" key="6">
    <source>
        <dbReference type="EMBL" id="CAB9510754.1"/>
    </source>
</evidence>
<accession>A0A9N8E2Z1</accession>
<feature type="compositionally biased region" description="Low complexity" evidence="5">
    <location>
        <begin position="592"/>
        <end position="608"/>
    </location>
</feature>
<evidence type="ECO:0000256" key="2">
    <source>
        <dbReference type="ARBA" id="ARBA00022630"/>
    </source>
</evidence>
<dbReference type="InterPro" id="IPR036188">
    <property type="entry name" value="FAD/NAD-bd_sf"/>
</dbReference>
<sequence length="621" mass="69474">MYGDEPKKPFVVIIGAGVAGCAAAGALQDYGIDFVVFDKHSRPGGLWADNYPGAKVQSTFELYEYPCKRFPARIRNRQDPPAPTADEVCTYLEDYIRDKDMASKFRFNTYVSDVLCTAEDNWIVEFDGLATKCFTYVIVCNGLVSSKPNHILLQGAEAFKNHGGKILHSSERRDDLVLEGKRVLVIGNGKSAVDAATAAATAATASGGTKMPIQLARRQTWYLPRYFFGCIQYKWMFHTRLGSAMLPRYYESSHPVLKLLHSLFTPLKWLLWRIMEVLLLLQFRLPMRLWPTMGTMESATLETSALVTDKEHLDRLRTGKVDMRIGSVQRLEANKAILSDGTEEPVDIIILATGWKLSYDQFLCADSIFAGLDFSKDGLDFSSDGLWLYRNVLPAGFKGMAFVGSNTLTFMNIFTAYIQAYWLAELLAGVRPWPDETHMKETIEREKVYKRQYYKASEMRGASVESYMQHYHDVLMREMVHSRPAFHCCVRPVAHWLVPILPKTLQGCLEPLDVAAKPASVNESVTEATNSIRGSRSKRPNNDQDKGSSSTSSNEEEEEESSSSSRRLFFAARFKRGGASATSETNGVSHKSSSLSDDGDSGSCGSSSVAQRFNMNFQDEL</sequence>
<feature type="region of interest" description="Disordered" evidence="5">
    <location>
        <begin position="519"/>
        <end position="621"/>
    </location>
</feature>
<dbReference type="SUPFAM" id="SSF51905">
    <property type="entry name" value="FAD/NAD(P)-binding domain"/>
    <property type="match status" value="2"/>
</dbReference>
<dbReference type="PRINTS" id="PR00419">
    <property type="entry name" value="ADXRDTASE"/>
</dbReference>
<reference evidence="6" key="1">
    <citation type="submission" date="2020-06" db="EMBL/GenBank/DDBJ databases">
        <authorList>
            <consortium name="Plant Systems Biology data submission"/>
        </authorList>
    </citation>
    <scope>NUCLEOTIDE SEQUENCE</scope>
    <source>
        <strain evidence="6">D6</strain>
    </source>
</reference>
<protein>
    <submittedName>
        <fullName evidence="6">Monooxygenase [N-oxide-forming] 2</fullName>
    </submittedName>
</protein>
<keyword evidence="4" id="KW-0560">Oxidoreductase</keyword>
<feature type="compositionally biased region" description="Polar residues" evidence="5">
    <location>
        <begin position="521"/>
        <end position="534"/>
    </location>
</feature>
<organism evidence="6 7">
    <name type="scientific">Seminavis robusta</name>
    <dbReference type="NCBI Taxonomy" id="568900"/>
    <lineage>
        <taxon>Eukaryota</taxon>
        <taxon>Sar</taxon>
        <taxon>Stramenopiles</taxon>
        <taxon>Ochrophyta</taxon>
        <taxon>Bacillariophyta</taxon>
        <taxon>Bacillariophyceae</taxon>
        <taxon>Bacillariophycidae</taxon>
        <taxon>Naviculales</taxon>
        <taxon>Naviculaceae</taxon>
        <taxon>Seminavis</taxon>
    </lineage>
</organism>
<dbReference type="Gene3D" id="3.50.50.60">
    <property type="entry name" value="FAD/NAD(P)-binding domain"/>
    <property type="match status" value="2"/>
</dbReference>
<dbReference type="GO" id="GO:0050660">
    <property type="term" value="F:flavin adenine dinucleotide binding"/>
    <property type="evidence" value="ECO:0007669"/>
    <property type="project" value="InterPro"/>
</dbReference>
<dbReference type="PANTHER" id="PTHR23023">
    <property type="entry name" value="DIMETHYLANILINE MONOOXYGENASE"/>
    <property type="match status" value="1"/>
</dbReference>
<keyword evidence="7" id="KW-1185">Reference proteome</keyword>
<dbReference type="GO" id="GO:0004499">
    <property type="term" value="F:N,N-dimethylaniline monooxygenase activity"/>
    <property type="evidence" value="ECO:0007669"/>
    <property type="project" value="InterPro"/>
</dbReference>
<keyword evidence="3" id="KW-0274">FAD</keyword>
<proteinExistence type="inferred from homology"/>
<evidence type="ECO:0000256" key="1">
    <source>
        <dbReference type="ARBA" id="ARBA00009183"/>
    </source>
</evidence>
<evidence type="ECO:0000256" key="4">
    <source>
        <dbReference type="ARBA" id="ARBA00023002"/>
    </source>
</evidence>
<dbReference type="Pfam" id="PF00743">
    <property type="entry name" value="FMO-like"/>
    <property type="match status" value="1"/>
</dbReference>
<comment type="caution">
    <text evidence="6">The sequence shown here is derived from an EMBL/GenBank/DDBJ whole genome shotgun (WGS) entry which is preliminary data.</text>
</comment>